<dbReference type="InterPro" id="IPR020613">
    <property type="entry name" value="Thiolase_CS"/>
</dbReference>
<sequence>MPAYLCHHEPSITMRISTMQDVVIVAATRTAVGSFQGSLAAVAAVDLGAAVIRQLLVQTGVDGAQVDEVIMGQVLTAGAGQNPARQAAIKAGLPFSVPAMTLNKVCGSGLKALHLATQAIRCGDAEIIIAGGQENMSLSNYVLPGARTGLRMGHASMVDTMITDGLWDAFNDYHMGITAENLAQQYGISREAQDEFAALSQQKAIAAIEAGRFVDEITPILIPRRKGDPLSFATDEQPRADTTAQTLGKLKPAFKKDGTVTAGNASSLNDGAAAVMLMSAGKAEQLGLPVLARIAAYANAGVDPAIMGIGPVSATRRCLDKAGWSLDELDLIEANEAFAAQSLSVGKELGLDPQKLNVNGGAIALGHPIGASGCRVLVTLLHEMIRRDAKKGLATLCIGGGQGVALALAR</sequence>
<dbReference type="SUPFAM" id="SSF53901">
    <property type="entry name" value="Thiolase-like"/>
    <property type="match status" value="2"/>
</dbReference>
<dbReference type="AlphaFoldDB" id="A0A0P9R9Y6"/>
<evidence type="ECO:0000256" key="5">
    <source>
        <dbReference type="PIRSR" id="PIRSR000429-1"/>
    </source>
</evidence>
<dbReference type="InterPro" id="IPR020616">
    <property type="entry name" value="Thiolase_N"/>
</dbReference>
<evidence type="ECO:0000256" key="6">
    <source>
        <dbReference type="RuleBase" id="RU003557"/>
    </source>
</evidence>
<gene>
    <name evidence="9" type="ORF">ALO68_04677</name>
</gene>
<dbReference type="InterPro" id="IPR016039">
    <property type="entry name" value="Thiolase-like"/>
</dbReference>
<dbReference type="Pfam" id="PF00108">
    <property type="entry name" value="Thiolase_N"/>
    <property type="match status" value="1"/>
</dbReference>
<dbReference type="PROSITE" id="PS00098">
    <property type="entry name" value="THIOLASE_1"/>
    <property type="match status" value="1"/>
</dbReference>
<dbReference type="PROSITE" id="PS00099">
    <property type="entry name" value="THIOLASE_3"/>
    <property type="match status" value="1"/>
</dbReference>
<reference evidence="9 10" key="1">
    <citation type="submission" date="2015-09" db="EMBL/GenBank/DDBJ databases">
        <title>Genome announcement of multiple Pseudomonas syringae strains.</title>
        <authorList>
            <person name="Thakur S."/>
            <person name="Wang P.W."/>
            <person name="Gong Y."/>
            <person name="Weir B.S."/>
            <person name="Guttman D.S."/>
        </authorList>
    </citation>
    <scope>NUCLEOTIDE SEQUENCE [LARGE SCALE GENOMIC DNA]</scope>
    <source>
        <strain evidence="9 10">ICMP4531</strain>
    </source>
</reference>
<keyword evidence="2 6" id="KW-0808">Transferase</keyword>
<feature type="domain" description="Thiolase C-terminal" evidence="8">
    <location>
        <begin position="289"/>
        <end position="409"/>
    </location>
</feature>
<dbReference type="NCBIfam" id="NF004206">
    <property type="entry name" value="PRK05656.1"/>
    <property type="match status" value="1"/>
</dbReference>
<dbReference type="PIRSF" id="PIRSF000429">
    <property type="entry name" value="Ac-CoA_Ac_transf"/>
    <property type="match status" value="1"/>
</dbReference>
<dbReference type="InterPro" id="IPR020615">
    <property type="entry name" value="Thiolase_acyl_enz_int_AS"/>
</dbReference>
<dbReference type="InterPro" id="IPR020617">
    <property type="entry name" value="Thiolase_C"/>
</dbReference>
<comment type="catalytic activity">
    <reaction evidence="4">
        <text>succinyl-CoA + acetyl-CoA = 3-oxoadipyl-CoA + CoA</text>
        <dbReference type="Rhea" id="RHEA:19481"/>
        <dbReference type="ChEBI" id="CHEBI:57287"/>
        <dbReference type="ChEBI" id="CHEBI:57288"/>
        <dbReference type="ChEBI" id="CHEBI:57292"/>
        <dbReference type="ChEBI" id="CHEBI:57348"/>
        <dbReference type="EC" id="2.3.1.174"/>
    </reaction>
</comment>
<accession>A0A0P9R9Y6</accession>
<dbReference type="GO" id="GO:0044281">
    <property type="term" value="P:small molecule metabolic process"/>
    <property type="evidence" value="ECO:0007669"/>
    <property type="project" value="UniProtKB-ARBA"/>
</dbReference>
<dbReference type="Pfam" id="PF02803">
    <property type="entry name" value="Thiolase_C"/>
    <property type="match status" value="1"/>
</dbReference>
<dbReference type="PANTHER" id="PTHR18919:SF107">
    <property type="entry name" value="ACETYL-COA ACETYLTRANSFERASE, CYTOSOLIC"/>
    <property type="match status" value="1"/>
</dbReference>
<dbReference type="FunFam" id="3.40.47.10:FF:000010">
    <property type="entry name" value="Acetyl-CoA acetyltransferase (Thiolase)"/>
    <property type="match status" value="1"/>
</dbReference>
<dbReference type="PANTHER" id="PTHR18919">
    <property type="entry name" value="ACETYL-COA C-ACYLTRANSFERASE"/>
    <property type="match status" value="1"/>
</dbReference>
<evidence type="ECO:0000256" key="3">
    <source>
        <dbReference type="ARBA" id="ARBA00023315"/>
    </source>
</evidence>
<evidence type="ECO:0000256" key="2">
    <source>
        <dbReference type="ARBA" id="ARBA00022679"/>
    </source>
</evidence>
<evidence type="ECO:0000259" key="7">
    <source>
        <dbReference type="Pfam" id="PF00108"/>
    </source>
</evidence>
<keyword evidence="3 6" id="KW-0012">Acyltransferase</keyword>
<protein>
    <submittedName>
        <fullName evidence="9">Acetyl-CoA acetyltransferase</fullName>
    </submittedName>
</protein>
<proteinExistence type="inferred from homology"/>
<organism evidence="9 10">
    <name type="scientific">Pseudomonas syringae pv. helianthi</name>
    <dbReference type="NCBI Taxonomy" id="251654"/>
    <lineage>
        <taxon>Bacteria</taxon>
        <taxon>Pseudomonadati</taxon>
        <taxon>Pseudomonadota</taxon>
        <taxon>Gammaproteobacteria</taxon>
        <taxon>Pseudomonadales</taxon>
        <taxon>Pseudomonadaceae</taxon>
        <taxon>Pseudomonas</taxon>
    </lineage>
</organism>
<dbReference type="PATRIC" id="fig|251654.3.peg.571"/>
<feature type="domain" description="Thiolase N-terminal" evidence="7">
    <location>
        <begin position="22"/>
        <end position="280"/>
    </location>
</feature>
<evidence type="ECO:0000313" key="9">
    <source>
        <dbReference type="EMBL" id="KPX44361.1"/>
    </source>
</evidence>
<dbReference type="CDD" id="cd00751">
    <property type="entry name" value="thiolase"/>
    <property type="match status" value="1"/>
</dbReference>
<dbReference type="InterPro" id="IPR002155">
    <property type="entry name" value="Thiolase"/>
</dbReference>
<dbReference type="Gene3D" id="3.40.47.10">
    <property type="match status" value="2"/>
</dbReference>
<name>A0A0P9R9Y6_9PSED</name>
<comment type="similarity">
    <text evidence="1 6">Belongs to the thiolase-like superfamily. Thiolase family.</text>
</comment>
<dbReference type="EMBL" id="LJQM01000149">
    <property type="protein sequence ID" value="KPX44361.1"/>
    <property type="molecule type" value="Genomic_DNA"/>
</dbReference>
<feature type="active site" description="Proton acceptor" evidence="5">
    <location>
        <position position="367"/>
    </location>
</feature>
<dbReference type="NCBIfam" id="TIGR01930">
    <property type="entry name" value="AcCoA-C-Actrans"/>
    <property type="match status" value="1"/>
</dbReference>
<evidence type="ECO:0000313" key="10">
    <source>
        <dbReference type="Proteomes" id="UP000050557"/>
    </source>
</evidence>
<evidence type="ECO:0000259" key="8">
    <source>
        <dbReference type="Pfam" id="PF02803"/>
    </source>
</evidence>
<dbReference type="InterPro" id="IPR020610">
    <property type="entry name" value="Thiolase_AS"/>
</dbReference>
<feature type="active site" description="Proton acceptor" evidence="5">
    <location>
        <position position="397"/>
    </location>
</feature>
<evidence type="ECO:0000256" key="1">
    <source>
        <dbReference type="ARBA" id="ARBA00010982"/>
    </source>
</evidence>
<dbReference type="Proteomes" id="UP000050557">
    <property type="component" value="Unassembled WGS sequence"/>
</dbReference>
<evidence type="ECO:0000256" key="4">
    <source>
        <dbReference type="ARBA" id="ARBA00048527"/>
    </source>
</evidence>
<feature type="active site" description="Acyl-thioester intermediate" evidence="5">
    <location>
        <position position="106"/>
    </location>
</feature>
<comment type="caution">
    <text evidence="9">The sequence shown here is derived from an EMBL/GenBank/DDBJ whole genome shotgun (WGS) entry which is preliminary data.</text>
</comment>
<dbReference type="PROSITE" id="PS00737">
    <property type="entry name" value="THIOLASE_2"/>
    <property type="match status" value="1"/>
</dbReference>
<dbReference type="GO" id="GO:0033812">
    <property type="term" value="F:3-oxoadipyl-CoA thiolase activity"/>
    <property type="evidence" value="ECO:0007669"/>
    <property type="project" value="UniProtKB-EC"/>
</dbReference>